<feature type="DNA-binding region" description="H-T-H motif" evidence="4">
    <location>
        <begin position="37"/>
        <end position="56"/>
    </location>
</feature>
<dbReference type="Gene3D" id="1.10.357.10">
    <property type="entry name" value="Tetracycline Repressor, domain 2"/>
    <property type="match status" value="1"/>
</dbReference>
<dbReference type="Pfam" id="PF16859">
    <property type="entry name" value="TetR_C_11"/>
    <property type="match status" value="1"/>
</dbReference>
<proteinExistence type="predicted"/>
<sequence>MSDGAPRRRGRQRSEESRRAILTAAFDLVAEEGQDFTIEGIAARAGVSKQTIYRWWPTKGDILLESLAEQAEARISTSDHGSYGQDLRRFLNQTFKVLRPQGVRSALRSLMAEAQQNPDLLRRFREEFLERRRAALAQIVSRAETRGDLPPEVHGELIGDIVFGVIWYRMLATDRLLGGADAQHLAQLLASNE</sequence>
<dbReference type="PRINTS" id="PR00455">
    <property type="entry name" value="HTHTETR"/>
</dbReference>
<dbReference type="RefSeq" id="WP_264010741.1">
    <property type="nucleotide sequence ID" value="NZ_JACKSJ010000016.1"/>
</dbReference>
<evidence type="ECO:0000256" key="2">
    <source>
        <dbReference type="ARBA" id="ARBA00023125"/>
    </source>
</evidence>
<dbReference type="GO" id="GO:0003700">
    <property type="term" value="F:DNA-binding transcription factor activity"/>
    <property type="evidence" value="ECO:0007669"/>
    <property type="project" value="TreeGrafter"/>
</dbReference>
<dbReference type="GO" id="GO:0000976">
    <property type="term" value="F:transcription cis-regulatory region binding"/>
    <property type="evidence" value="ECO:0007669"/>
    <property type="project" value="TreeGrafter"/>
</dbReference>
<dbReference type="EMBL" id="JACKSJ010000016">
    <property type="protein sequence ID" value="MCV7168548.1"/>
    <property type="molecule type" value="Genomic_DNA"/>
</dbReference>
<evidence type="ECO:0000256" key="4">
    <source>
        <dbReference type="PROSITE-ProRule" id="PRU00335"/>
    </source>
</evidence>
<comment type="caution">
    <text evidence="6">The sequence shown here is derived from an EMBL/GenBank/DDBJ whole genome shotgun (WGS) entry which is preliminary data.</text>
</comment>
<dbReference type="PANTHER" id="PTHR30055:SF148">
    <property type="entry name" value="TETR-FAMILY TRANSCRIPTIONAL REGULATOR"/>
    <property type="match status" value="1"/>
</dbReference>
<protein>
    <submittedName>
        <fullName evidence="6">TetR/AcrR family transcriptional regulator</fullName>
    </submittedName>
</protein>
<dbReference type="Pfam" id="PF00440">
    <property type="entry name" value="TetR_N"/>
    <property type="match status" value="1"/>
</dbReference>
<dbReference type="AlphaFoldDB" id="A0A9X2Y5Y5"/>
<evidence type="ECO:0000256" key="1">
    <source>
        <dbReference type="ARBA" id="ARBA00023015"/>
    </source>
</evidence>
<dbReference type="SUPFAM" id="SSF46689">
    <property type="entry name" value="Homeodomain-like"/>
    <property type="match status" value="1"/>
</dbReference>
<keyword evidence="7" id="KW-1185">Reference proteome</keyword>
<dbReference type="Proteomes" id="UP001140293">
    <property type="component" value="Unassembled WGS sequence"/>
</dbReference>
<name>A0A9X2Y5Y5_9MYCO</name>
<dbReference type="PROSITE" id="PS50977">
    <property type="entry name" value="HTH_TETR_2"/>
    <property type="match status" value="1"/>
</dbReference>
<dbReference type="SUPFAM" id="SSF48498">
    <property type="entry name" value="Tetracyclin repressor-like, C-terminal domain"/>
    <property type="match status" value="1"/>
</dbReference>
<dbReference type="InterPro" id="IPR001647">
    <property type="entry name" value="HTH_TetR"/>
</dbReference>
<evidence type="ECO:0000259" key="5">
    <source>
        <dbReference type="PROSITE" id="PS50977"/>
    </source>
</evidence>
<evidence type="ECO:0000313" key="7">
    <source>
        <dbReference type="Proteomes" id="UP001140293"/>
    </source>
</evidence>
<evidence type="ECO:0000256" key="3">
    <source>
        <dbReference type="ARBA" id="ARBA00023163"/>
    </source>
</evidence>
<gene>
    <name evidence="6" type="ORF">H7I41_01290</name>
</gene>
<dbReference type="InterPro" id="IPR036271">
    <property type="entry name" value="Tet_transcr_reg_TetR-rel_C_sf"/>
</dbReference>
<dbReference type="InterPro" id="IPR050109">
    <property type="entry name" value="HTH-type_TetR-like_transc_reg"/>
</dbReference>
<keyword evidence="3" id="KW-0804">Transcription</keyword>
<dbReference type="InterPro" id="IPR011075">
    <property type="entry name" value="TetR_C"/>
</dbReference>
<dbReference type="InterPro" id="IPR009057">
    <property type="entry name" value="Homeodomain-like_sf"/>
</dbReference>
<dbReference type="PANTHER" id="PTHR30055">
    <property type="entry name" value="HTH-TYPE TRANSCRIPTIONAL REGULATOR RUTR"/>
    <property type="match status" value="1"/>
</dbReference>
<reference evidence="6" key="1">
    <citation type="submission" date="2020-07" db="EMBL/GenBank/DDBJ databases">
        <authorList>
            <person name="Pettersson B.M.F."/>
            <person name="Behra P.R.K."/>
            <person name="Ramesh M."/>
            <person name="Das S."/>
            <person name="Dasgupta S."/>
            <person name="Kirsebom L.A."/>
        </authorList>
    </citation>
    <scope>NUCLEOTIDE SEQUENCE</scope>
    <source>
        <strain evidence="6">DSM 44615</strain>
    </source>
</reference>
<accession>A0A9X2Y5Y5</accession>
<evidence type="ECO:0000313" key="6">
    <source>
        <dbReference type="EMBL" id="MCV7168548.1"/>
    </source>
</evidence>
<dbReference type="Gene3D" id="1.10.10.60">
    <property type="entry name" value="Homeodomain-like"/>
    <property type="match status" value="1"/>
</dbReference>
<reference evidence="6" key="2">
    <citation type="journal article" date="2022" name="BMC Genomics">
        <title>Comparative genome analysis of mycobacteria focusing on tRNA and non-coding RNA.</title>
        <authorList>
            <person name="Behra P.R.K."/>
            <person name="Pettersson B.M.F."/>
            <person name="Ramesh M."/>
            <person name="Das S."/>
            <person name="Dasgupta S."/>
            <person name="Kirsebom L.A."/>
        </authorList>
    </citation>
    <scope>NUCLEOTIDE SEQUENCE</scope>
    <source>
        <strain evidence="6">DSM 44615</strain>
    </source>
</reference>
<feature type="domain" description="HTH tetR-type" evidence="5">
    <location>
        <begin position="15"/>
        <end position="74"/>
    </location>
</feature>
<keyword evidence="2 4" id="KW-0238">DNA-binding</keyword>
<keyword evidence="1" id="KW-0805">Transcription regulation</keyword>
<organism evidence="6 7">
    <name type="scientific">[Mycobacterium] manitobense</name>
    <dbReference type="NCBI Taxonomy" id="190147"/>
    <lineage>
        <taxon>Bacteria</taxon>
        <taxon>Bacillati</taxon>
        <taxon>Actinomycetota</taxon>
        <taxon>Actinomycetes</taxon>
        <taxon>Mycobacteriales</taxon>
        <taxon>Mycobacteriaceae</taxon>
        <taxon>Mycolicibacterium</taxon>
    </lineage>
</organism>